<reference evidence="1" key="1">
    <citation type="submission" date="2021-01" db="EMBL/GenBank/DDBJ databases">
        <authorList>
            <person name="Corre E."/>
            <person name="Pelletier E."/>
            <person name="Niang G."/>
            <person name="Scheremetjew M."/>
            <person name="Finn R."/>
            <person name="Kale V."/>
            <person name="Holt S."/>
            <person name="Cochrane G."/>
            <person name="Meng A."/>
            <person name="Brown T."/>
            <person name="Cohen L."/>
        </authorList>
    </citation>
    <scope>NUCLEOTIDE SEQUENCE</scope>
    <source>
        <strain evidence="1">CCMP 410</strain>
    </source>
</reference>
<dbReference type="EMBL" id="HBGK01041043">
    <property type="protein sequence ID" value="CAD9300463.1"/>
    <property type="molecule type" value="Transcribed_RNA"/>
</dbReference>
<organism evidence="1">
    <name type="scientific">Grammatophora oceanica</name>
    <dbReference type="NCBI Taxonomy" id="210454"/>
    <lineage>
        <taxon>Eukaryota</taxon>
        <taxon>Sar</taxon>
        <taxon>Stramenopiles</taxon>
        <taxon>Ochrophyta</taxon>
        <taxon>Bacillariophyta</taxon>
        <taxon>Fragilariophyceae</taxon>
        <taxon>Fragilariophycidae</taxon>
        <taxon>Rhabdonematales</taxon>
        <taxon>Grammatophoraceae</taxon>
        <taxon>Grammatophora</taxon>
    </lineage>
</organism>
<sequence>MIATQTFVPQEVELPVLSTKEGELKHALELDQMLKDKGTVKQCEEWIMKEAETISKTQGVDCNASLEAKVKQLLALQAMWEDFETGPKAVAKKVADNFEKKYESESGFQEKYRETLGLLESELDDAIEDNAFRRKVSVEVKNAYGYNGSCNLWGVTTQIEDIEQNKFGEIGSIIRSSEVSLMVADHKKGKGLVELLQNEEGVLRTLKQTLAPDDERIDTMLKKIVEKKQSRSAEINKARAEYVFPERANNAPANVAELEDMIQSKLEKNQYEVRKIVCASRWINVKNVFGVHLYSQVDFYVAIKHGDSEDGVLSISYVTGKCPNRESVEFDSYSIGSVAEMLESNL</sequence>
<gene>
    <name evidence="1" type="ORF">GOCE00092_LOCUS21429</name>
</gene>
<dbReference type="AlphaFoldDB" id="A0A7S1VHT4"/>
<name>A0A7S1VHT4_9STRA</name>
<evidence type="ECO:0000313" key="1">
    <source>
        <dbReference type="EMBL" id="CAD9300463.1"/>
    </source>
</evidence>
<protein>
    <submittedName>
        <fullName evidence="1">Uncharacterized protein</fullName>
    </submittedName>
</protein>
<proteinExistence type="predicted"/>
<accession>A0A7S1VHT4</accession>